<dbReference type="eggNOG" id="KOG2473">
    <property type="taxonomic scope" value="Eukaryota"/>
</dbReference>
<dbReference type="InterPro" id="IPR042536">
    <property type="entry name" value="TFIIIC_tauA_Sfc1"/>
</dbReference>
<feature type="domain" description="Transcription factor IIIC subunit 5 HTH" evidence="5">
    <location>
        <begin position="137"/>
        <end position="280"/>
    </location>
</feature>
<evidence type="ECO:0000259" key="5">
    <source>
        <dbReference type="Pfam" id="PF09734"/>
    </source>
</evidence>
<evidence type="ECO:0000256" key="3">
    <source>
        <dbReference type="ARBA" id="ARBA00023163"/>
    </source>
</evidence>
<evidence type="ECO:0000256" key="1">
    <source>
        <dbReference type="ARBA" id="ARBA00004123"/>
    </source>
</evidence>
<name>A2D8Q3_TRIV3</name>
<evidence type="ECO:0000313" key="7">
    <source>
        <dbReference type="EMBL" id="EAY23302.1"/>
    </source>
</evidence>
<sequence>MELTRLDFPGYVQNIEKAVNMLGGSHAIFQSITSKDTPLKINFRPNDQLGHEISSSSSDDPCILLKIKRLRKYKIVNGEKQLIGTEYVAEFVGRSSQTFEFNQPSDFQFLPALQSPYNQPTVVDPPPQSFLYLPPQRFLHNYKYKASYIQRRIFAAQQEQMKTWKKSECPWIINQQLLFTLKNGPSPSEPASDINHELLSLLQVLFDERPIWTVLAIFDKFSTSKSVITDLKMNENSPVFFHTLACVAYFVRNGPFKMCWVKYGVNPIAQKELSIYQTIVLSLKTWEYADEISKRITRTSKYIPRNEEVPTGISSLNAIPNKLFYAVQICDLRDSYPTQMSQMKLDSYNRNHGWYHEEIITNIRKFCLLKLQRLLKDSKKVNPNILMADINSNVDLAKEISRSKESQKKIDFDFLFVNDFQGILGICETNLDNCDYQNILGKKFTFMSCVDRINNF</sequence>
<keyword evidence="8" id="KW-1185">Reference proteome</keyword>
<dbReference type="Pfam" id="PF17682">
    <property type="entry name" value="Tau95_N"/>
    <property type="match status" value="1"/>
</dbReference>
<dbReference type="KEGG" id="tva:5468864"/>
<dbReference type="STRING" id="5722.A2D8Q3"/>
<dbReference type="GO" id="GO:0005634">
    <property type="term" value="C:nucleus"/>
    <property type="evidence" value="ECO:0007669"/>
    <property type="project" value="UniProtKB-SubCell"/>
</dbReference>
<keyword evidence="3" id="KW-0804">Transcription</keyword>
<feature type="domain" description="Transcription factor IIIC subunit Tfc1/Sfc1 triple barrel" evidence="6">
    <location>
        <begin position="6"/>
        <end position="109"/>
    </location>
</feature>
<dbReference type="AlphaFoldDB" id="A2D8Q3"/>
<evidence type="ECO:0000256" key="2">
    <source>
        <dbReference type="ARBA" id="ARBA00023125"/>
    </source>
</evidence>
<evidence type="ECO:0000259" key="6">
    <source>
        <dbReference type="Pfam" id="PF17682"/>
    </source>
</evidence>
<evidence type="ECO:0000256" key="4">
    <source>
        <dbReference type="ARBA" id="ARBA00023242"/>
    </source>
</evidence>
<dbReference type="InterPro" id="IPR041499">
    <property type="entry name" value="Tfc1/Sfc1_N"/>
</dbReference>
<dbReference type="FunFam" id="3.30.200.160:FF:000006">
    <property type="entry name" value="general transcription factor 3C polypeptide 5-like isoform X2"/>
    <property type="match status" value="1"/>
</dbReference>
<comment type="subcellular location">
    <subcellularLocation>
        <location evidence="1">Nucleus</location>
    </subcellularLocation>
</comment>
<dbReference type="VEuPathDB" id="TrichDB:TVAG_186100"/>
<dbReference type="PANTHER" id="PTHR13230:SF5">
    <property type="entry name" value="GENERAL TRANSCRIPTION FACTOR 3C POLYPEPTIDE 5"/>
    <property type="match status" value="1"/>
</dbReference>
<reference evidence="7" key="1">
    <citation type="submission" date="2006-10" db="EMBL/GenBank/DDBJ databases">
        <authorList>
            <person name="Amadeo P."/>
            <person name="Zhao Q."/>
            <person name="Wortman J."/>
            <person name="Fraser-Liggett C."/>
            <person name="Carlton J."/>
        </authorList>
    </citation>
    <scope>NUCLEOTIDE SEQUENCE</scope>
    <source>
        <strain evidence="7">G3</strain>
    </source>
</reference>
<dbReference type="OMA" id="EANENQN"/>
<dbReference type="GO" id="GO:0003677">
    <property type="term" value="F:DNA binding"/>
    <property type="evidence" value="ECO:0007669"/>
    <property type="project" value="UniProtKB-KW"/>
</dbReference>
<dbReference type="OrthoDB" id="5598268at2759"/>
<dbReference type="InterPro" id="IPR019136">
    <property type="entry name" value="TF_IIIC_su-5_HTH"/>
</dbReference>
<dbReference type="VEuPathDB" id="TrichDB:TVAGG3_0391900"/>
<keyword evidence="2" id="KW-0238">DNA-binding</keyword>
<dbReference type="Pfam" id="PF09734">
    <property type="entry name" value="Tau95"/>
    <property type="match status" value="1"/>
</dbReference>
<dbReference type="FunCoup" id="A2D8Q3">
    <property type="interactions" value="358"/>
</dbReference>
<proteinExistence type="predicted"/>
<evidence type="ECO:0000313" key="8">
    <source>
        <dbReference type="Proteomes" id="UP000001542"/>
    </source>
</evidence>
<dbReference type="InParanoid" id="A2D8Q3"/>
<keyword evidence="4" id="KW-0539">Nucleus</keyword>
<evidence type="ECO:0008006" key="9">
    <source>
        <dbReference type="Google" id="ProtNLM"/>
    </source>
</evidence>
<organism evidence="7 8">
    <name type="scientific">Trichomonas vaginalis (strain ATCC PRA-98 / G3)</name>
    <dbReference type="NCBI Taxonomy" id="412133"/>
    <lineage>
        <taxon>Eukaryota</taxon>
        <taxon>Metamonada</taxon>
        <taxon>Parabasalia</taxon>
        <taxon>Trichomonadida</taxon>
        <taxon>Trichomonadidae</taxon>
        <taxon>Trichomonas</taxon>
    </lineage>
</organism>
<dbReference type="PANTHER" id="PTHR13230">
    <property type="entry name" value="GENERAL TRANSCRIPTION FACTOR IIIC, POLYPEPTIDE 5"/>
    <property type="match status" value="1"/>
</dbReference>
<gene>
    <name evidence="7" type="ORF">TVAG_186100</name>
</gene>
<accession>A2D8Q3</accession>
<reference evidence="7" key="2">
    <citation type="journal article" date="2007" name="Science">
        <title>Draft genome sequence of the sexually transmitted pathogen Trichomonas vaginalis.</title>
        <authorList>
            <person name="Carlton J.M."/>
            <person name="Hirt R.P."/>
            <person name="Silva J.C."/>
            <person name="Delcher A.L."/>
            <person name="Schatz M."/>
            <person name="Zhao Q."/>
            <person name="Wortman J.R."/>
            <person name="Bidwell S.L."/>
            <person name="Alsmark U.C.M."/>
            <person name="Besteiro S."/>
            <person name="Sicheritz-Ponten T."/>
            <person name="Noel C.J."/>
            <person name="Dacks J.B."/>
            <person name="Foster P.G."/>
            <person name="Simillion C."/>
            <person name="Van de Peer Y."/>
            <person name="Miranda-Saavedra D."/>
            <person name="Barton G.J."/>
            <person name="Westrop G.D."/>
            <person name="Mueller S."/>
            <person name="Dessi D."/>
            <person name="Fiori P.L."/>
            <person name="Ren Q."/>
            <person name="Paulsen I."/>
            <person name="Zhang H."/>
            <person name="Bastida-Corcuera F.D."/>
            <person name="Simoes-Barbosa A."/>
            <person name="Brown M.T."/>
            <person name="Hayes R.D."/>
            <person name="Mukherjee M."/>
            <person name="Okumura C.Y."/>
            <person name="Schneider R."/>
            <person name="Smith A.J."/>
            <person name="Vanacova S."/>
            <person name="Villalvazo M."/>
            <person name="Haas B.J."/>
            <person name="Pertea M."/>
            <person name="Feldblyum T.V."/>
            <person name="Utterback T.R."/>
            <person name="Shu C.L."/>
            <person name="Osoegawa K."/>
            <person name="de Jong P.J."/>
            <person name="Hrdy I."/>
            <person name="Horvathova L."/>
            <person name="Zubacova Z."/>
            <person name="Dolezal P."/>
            <person name="Malik S.B."/>
            <person name="Logsdon J.M. Jr."/>
            <person name="Henze K."/>
            <person name="Gupta A."/>
            <person name="Wang C.C."/>
            <person name="Dunne R.L."/>
            <person name="Upcroft J.A."/>
            <person name="Upcroft P."/>
            <person name="White O."/>
            <person name="Salzberg S.L."/>
            <person name="Tang P."/>
            <person name="Chiu C.-H."/>
            <person name="Lee Y.-S."/>
            <person name="Embley T.M."/>
            <person name="Coombs G.H."/>
            <person name="Mottram J.C."/>
            <person name="Tachezy J."/>
            <person name="Fraser-Liggett C.M."/>
            <person name="Johnson P.J."/>
        </authorList>
    </citation>
    <scope>NUCLEOTIDE SEQUENCE [LARGE SCALE GENOMIC DNA]</scope>
    <source>
        <strain evidence="7">G3</strain>
    </source>
</reference>
<dbReference type="GO" id="GO:0000127">
    <property type="term" value="C:transcription factor TFIIIC complex"/>
    <property type="evidence" value="ECO:0000318"/>
    <property type="project" value="GO_Central"/>
</dbReference>
<dbReference type="RefSeq" id="XP_001584288.1">
    <property type="nucleotide sequence ID" value="XM_001584238.1"/>
</dbReference>
<dbReference type="EMBL" id="DS113179">
    <property type="protein sequence ID" value="EAY23302.1"/>
    <property type="molecule type" value="Genomic_DNA"/>
</dbReference>
<dbReference type="InterPro" id="IPR040454">
    <property type="entry name" value="TF_IIIC_Tfc1/Sfc1"/>
</dbReference>
<dbReference type="Gene3D" id="3.30.200.160">
    <property type="entry name" value="TFIIIC, subcomplex tauA, subunit Sfc1, barrel domain"/>
    <property type="match status" value="1"/>
</dbReference>
<protein>
    <recommendedName>
        <fullName evidence="9">Transcription factor IIIC subunit 5 HTH domain-containing protein</fullName>
    </recommendedName>
</protein>
<dbReference type="Proteomes" id="UP000001542">
    <property type="component" value="Unassembled WGS sequence"/>
</dbReference>
<dbReference type="GO" id="GO:0006384">
    <property type="term" value="P:transcription initiation at RNA polymerase III promoter"/>
    <property type="evidence" value="ECO:0007669"/>
    <property type="project" value="InterPro"/>
</dbReference>